<accession>A0A1V1NRC9</accession>
<dbReference type="EMBL" id="ATBP01003153">
    <property type="protein sequence ID" value="ETR65150.1"/>
    <property type="molecule type" value="Genomic_DNA"/>
</dbReference>
<organism evidence="1 2">
    <name type="scientific">Candidatus Magnetoglobus multicellularis str. Araruama</name>
    <dbReference type="NCBI Taxonomy" id="890399"/>
    <lineage>
        <taxon>Bacteria</taxon>
        <taxon>Pseudomonadati</taxon>
        <taxon>Thermodesulfobacteriota</taxon>
        <taxon>Desulfobacteria</taxon>
        <taxon>Desulfobacterales</taxon>
        <taxon>Desulfobacteraceae</taxon>
        <taxon>Candidatus Magnetoglobus</taxon>
    </lineage>
</organism>
<proteinExistence type="predicted"/>
<comment type="caution">
    <text evidence="1">The sequence shown here is derived from an EMBL/GenBank/DDBJ whole genome shotgun (WGS) entry which is preliminary data.</text>
</comment>
<dbReference type="AlphaFoldDB" id="A0A1V1NRC9"/>
<dbReference type="Proteomes" id="UP000189670">
    <property type="component" value="Unassembled WGS sequence"/>
</dbReference>
<protein>
    <submittedName>
        <fullName evidence="1">Uncharacterized protein</fullName>
    </submittedName>
</protein>
<evidence type="ECO:0000313" key="2">
    <source>
        <dbReference type="Proteomes" id="UP000189670"/>
    </source>
</evidence>
<reference evidence="2" key="1">
    <citation type="submission" date="2012-11" db="EMBL/GenBank/DDBJ databases">
        <authorList>
            <person name="Lucero-Rivera Y.E."/>
            <person name="Tovar-Ramirez D."/>
        </authorList>
    </citation>
    <scope>NUCLEOTIDE SEQUENCE [LARGE SCALE GENOMIC DNA]</scope>
    <source>
        <strain evidence="2">Araruama</strain>
    </source>
</reference>
<evidence type="ECO:0000313" key="1">
    <source>
        <dbReference type="EMBL" id="ETR65150.1"/>
    </source>
</evidence>
<name>A0A1V1NRC9_9BACT</name>
<sequence>MIITRKKLAQKLMDYLLHRTTFNDLVDWAELVMMDAEFEDQHFELIREIISRLGVGDVRSFGMTYEDYEEFLSKLGYRIHFTFAEKEKEMPWKSEHGQHSIINELPRMPNYEINQIANTTAC</sequence>
<gene>
    <name evidence="1" type="ORF">OMM_14730</name>
</gene>